<evidence type="ECO:0000259" key="2">
    <source>
        <dbReference type="Pfam" id="PF01035"/>
    </source>
</evidence>
<organism evidence="3 4">
    <name type="scientific">Arcanobacterium buesumense</name>
    <dbReference type="NCBI Taxonomy" id="2722751"/>
    <lineage>
        <taxon>Bacteria</taxon>
        <taxon>Bacillati</taxon>
        <taxon>Actinomycetota</taxon>
        <taxon>Actinomycetes</taxon>
        <taxon>Actinomycetales</taxon>
        <taxon>Actinomycetaceae</taxon>
        <taxon>Arcanobacterium</taxon>
    </lineage>
</organism>
<reference evidence="3 4" key="1">
    <citation type="submission" date="2020-03" db="EMBL/GenBank/DDBJ databases">
        <title>Complete genome of Arcanobacterium buesumensis sp. nov. strain 2701.</title>
        <authorList>
            <person name="Borowiak M."/>
            <person name="Alssahen M."/>
            <person name="Laemmler C."/>
            <person name="Malorny B."/>
            <person name="Hassan A."/>
            <person name="Prenger-Berninghoff E."/>
            <person name="Ploetz M."/>
            <person name="Abdulmawjood A."/>
        </authorList>
    </citation>
    <scope>NUCLEOTIDE SEQUENCE [LARGE SCALE GENOMIC DNA]</scope>
    <source>
        <strain evidence="3 4">2701</strain>
    </source>
</reference>
<keyword evidence="1" id="KW-0227">DNA damage</keyword>
<gene>
    <name evidence="3" type="ORF">HC352_01885</name>
</gene>
<dbReference type="RefSeq" id="WP_168917333.1">
    <property type="nucleotide sequence ID" value="NZ_CP050804.1"/>
</dbReference>
<dbReference type="GO" id="GO:0006281">
    <property type="term" value="P:DNA repair"/>
    <property type="evidence" value="ECO:0007669"/>
    <property type="project" value="InterPro"/>
</dbReference>
<dbReference type="InterPro" id="IPR036217">
    <property type="entry name" value="MethylDNA_cys_MeTrfase_DNAb"/>
</dbReference>
<feature type="domain" description="Methylated-DNA-[protein]-cysteine S-methyltransferase DNA binding" evidence="2">
    <location>
        <begin position="80"/>
        <end position="134"/>
    </location>
</feature>
<dbReference type="Gene3D" id="1.10.10.10">
    <property type="entry name" value="Winged helix-like DNA-binding domain superfamily/Winged helix DNA-binding domain"/>
    <property type="match status" value="1"/>
</dbReference>
<dbReference type="Proteomes" id="UP000502298">
    <property type="component" value="Chromosome"/>
</dbReference>
<dbReference type="NCBIfam" id="TIGR00589">
    <property type="entry name" value="ogt"/>
    <property type="match status" value="1"/>
</dbReference>
<accession>A0A6H2EKZ7</accession>
<dbReference type="AlphaFoldDB" id="A0A6H2EKZ7"/>
<keyword evidence="3" id="KW-0808">Transferase</keyword>
<proteinExistence type="predicted"/>
<dbReference type="Pfam" id="PF01035">
    <property type="entry name" value="DNA_binding_1"/>
    <property type="match status" value="1"/>
</dbReference>
<dbReference type="KEGG" id="arca:HC352_01885"/>
<dbReference type="GO" id="GO:0032259">
    <property type="term" value="P:methylation"/>
    <property type="evidence" value="ECO:0007669"/>
    <property type="project" value="UniProtKB-KW"/>
</dbReference>
<sequence>MLIFPLHSGNPIIDAYSLRVLTTGSVITQITFIHHEQEPETNLHNPLTVLIAQALSAWYDGDVSKLRALPLAPAPTPWAAAIRTELHSLPLGETLSYAQLADRTHNSRAVRAAASACAHNPFPLVIPCHAVIPQPAQNKLDHDCDLILDPHFPSGNYAFGAHLKHALLKFEYKHSHQFR</sequence>
<name>A0A6H2EKZ7_9ACTO</name>
<evidence type="ECO:0000313" key="4">
    <source>
        <dbReference type="Proteomes" id="UP000502298"/>
    </source>
</evidence>
<dbReference type="SUPFAM" id="SSF46767">
    <property type="entry name" value="Methylated DNA-protein cysteine methyltransferase, C-terminal domain"/>
    <property type="match status" value="1"/>
</dbReference>
<keyword evidence="3" id="KW-0489">Methyltransferase</keyword>
<dbReference type="PANTHER" id="PTHR10815:SF13">
    <property type="entry name" value="METHYLATED-DNA--PROTEIN-CYSTEINE METHYLTRANSFERASE"/>
    <property type="match status" value="1"/>
</dbReference>
<dbReference type="InterPro" id="IPR014048">
    <property type="entry name" value="MethylDNA_cys_MeTrfase_DNA-bd"/>
</dbReference>
<evidence type="ECO:0000256" key="1">
    <source>
        <dbReference type="ARBA" id="ARBA00022763"/>
    </source>
</evidence>
<protein>
    <submittedName>
        <fullName evidence="3">Methylated-DNA--[protein]-cysteine S-methyltransferase</fullName>
    </submittedName>
</protein>
<evidence type="ECO:0000313" key="3">
    <source>
        <dbReference type="EMBL" id="QJC21392.1"/>
    </source>
</evidence>
<keyword evidence="4" id="KW-1185">Reference proteome</keyword>
<dbReference type="GO" id="GO:0008168">
    <property type="term" value="F:methyltransferase activity"/>
    <property type="evidence" value="ECO:0007669"/>
    <property type="project" value="UniProtKB-KW"/>
</dbReference>
<dbReference type="PANTHER" id="PTHR10815">
    <property type="entry name" value="METHYLATED-DNA--PROTEIN-CYSTEINE METHYLTRANSFERASE"/>
    <property type="match status" value="1"/>
</dbReference>
<dbReference type="InterPro" id="IPR036388">
    <property type="entry name" value="WH-like_DNA-bd_sf"/>
</dbReference>
<dbReference type="EMBL" id="CP050804">
    <property type="protein sequence ID" value="QJC21392.1"/>
    <property type="molecule type" value="Genomic_DNA"/>
</dbReference>